<proteinExistence type="predicted"/>
<dbReference type="AlphaFoldDB" id="A0A8S2I9N8"/>
<dbReference type="Proteomes" id="UP000677228">
    <property type="component" value="Unassembled WGS sequence"/>
</dbReference>
<name>A0A8S2I9N8_9BILA</name>
<reference evidence="2" key="1">
    <citation type="submission" date="2021-02" db="EMBL/GenBank/DDBJ databases">
        <authorList>
            <person name="Nowell W R."/>
        </authorList>
    </citation>
    <scope>NUCLEOTIDE SEQUENCE</scope>
</reference>
<evidence type="ECO:0000313" key="3">
    <source>
        <dbReference type="Proteomes" id="UP000682733"/>
    </source>
</evidence>
<dbReference type="Gene3D" id="2.60.120.920">
    <property type="match status" value="1"/>
</dbReference>
<dbReference type="EMBL" id="CAJNOK010004808">
    <property type="protein sequence ID" value="CAF0950516.1"/>
    <property type="molecule type" value="Genomic_DNA"/>
</dbReference>
<comment type="caution">
    <text evidence="2">The sequence shown here is derived from an EMBL/GenBank/DDBJ whole genome shotgun (WGS) entry which is preliminary data.</text>
</comment>
<organism evidence="2 3">
    <name type="scientific">Didymodactylos carnosus</name>
    <dbReference type="NCBI Taxonomy" id="1234261"/>
    <lineage>
        <taxon>Eukaryota</taxon>
        <taxon>Metazoa</taxon>
        <taxon>Spiralia</taxon>
        <taxon>Gnathifera</taxon>
        <taxon>Rotifera</taxon>
        <taxon>Eurotatoria</taxon>
        <taxon>Bdelloidea</taxon>
        <taxon>Philodinida</taxon>
        <taxon>Philodinidae</taxon>
        <taxon>Didymodactylos</taxon>
    </lineage>
</organism>
<sequence>MILTRSQARAQTTQPAPGSTLMTELKEALKSIEVFSGEKGVDTAQWLREVEGKFRCFDNIQASDKLKDTIKSRMSLSKVACAKCVKGVGILACEGCLKKFCMKCTTEHRQELERELDNIVYEHDTLKQHLQTIDDNMSHPLLKQIDEWKKAATNKINFLAEEVHNDVIELLKQNKAALRDRFQKLTVEITNGRDDAAYVETDLDTWMAELEKVKQELITSPSITIEGEKDILWINKIHIISEFTDLNIPKISVEKFGQVSGNITVEANGQVVIHGGGEGHASVRGVNQYSSGVHCLQLNIDKMQANDRAWIFFGVISASTPITTVSVTSPTSCRWDGGKYKYVYLNGKANTAWRGYDGDIRANDMIVLTLSCDDRKIQMRNSRTNKEYEIPVDADKCALPWQLNVVVYHPNDCVRILP</sequence>
<dbReference type="Proteomes" id="UP000682733">
    <property type="component" value="Unassembled WGS sequence"/>
</dbReference>
<dbReference type="InterPro" id="IPR043136">
    <property type="entry name" value="B30.2/SPRY_sf"/>
</dbReference>
<evidence type="ECO:0008006" key="4">
    <source>
        <dbReference type="Google" id="ProtNLM"/>
    </source>
</evidence>
<dbReference type="EMBL" id="CAJOBA010004813">
    <property type="protein sequence ID" value="CAF3724709.1"/>
    <property type="molecule type" value="Genomic_DNA"/>
</dbReference>
<evidence type="ECO:0000313" key="2">
    <source>
        <dbReference type="EMBL" id="CAF3724709.1"/>
    </source>
</evidence>
<protein>
    <recommendedName>
        <fullName evidence="4">B box-type domain-containing protein</fullName>
    </recommendedName>
</protein>
<accession>A0A8S2I9N8</accession>
<gene>
    <name evidence="1" type="ORF">OVA965_LOCUS12129</name>
    <name evidence="2" type="ORF">TMI583_LOCUS12133</name>
</gene>
<evidence type="ECO:0000313" key="1">
    <source>
        <dbReference type="EMBL" id="CAF0950516.1"/>
    </source>
</evidence>